<evidence type="ECO:0000256" key="2">
    <source>
        <dbReference type="ARBA" id="ARBA00012035"/>
    </source>
</evidence>
<keyword evidence="9 12" id="KW-0460">Magnesium</keyword>
<feature type="active site" description="Proton acceptor" evidence="12">
    <location>
        <position position="240"/>
    </location>
</feature>
<accession>A0A0M0KFP5</accession>
<feature type="binding site" evidence="12">
    <location>
        <begin position="239"/>
        <end position="240"/>
    </location>
    <ligand>
        <name>ATP</name>
        <dbReference type="ChEBI" id="CHEBI:30616"/>
    </ligand>
</feature>
<dbReference type="GeneID" id="87599277"/>
<dbReference type="InterPro" id="IPR002173">
    <property type="entry name" value="Carboh/pur_kinase_PfkB_CS"/>
</dbReference>
<evidence type="ECO:0000256" key="10">
    <source>
        <dbReference type="ARBA" id="ARBA00022958"/>
    </source>
</evidence>
<keyword evidence="5 12" id="KW-0479">Metal-binding</keyword>
<proteinExistence type="inferred from homology"/>
<comment type="caution">
    <text evidence="12">Lacks conserved residue(s) required for the propagation of feature annotation.</text>
</comment>
<keyword evidence="12" id="KW-0963">Cytoplasm</keyword>
<feature type="binding site" evidence="12">
    <location>
        <begin position="208"/>
        <end position="213"/>
    </location>
    <ligand>
        <name>ATP</name>
        <dbReference type="ChEBI" id="CHEBI:30616"/>
    </ligand>
</feature>
<dbReference type="PROSITE" id="PS00584">
    <property type="entry name" value="PFKB_KINASES_2"/>
    <property type="match status" value="1"/>
</dbReference>
<comment type="catalytic activity">
    <reaction evidence="12">
        <text>D-ribose + ATP = D-ribose 5-phosphate + ADP + H(+)</text>
        <dbReference type="Rhea" id="RHEA:13697"/>
        <dbReference type="ChEBI" id="CHEBI:15378"/>
        <dbReference type="ChEBI" id="CHEBI:30616"/>
        <dbReference type="ChEBI" id="CHEBI:47013"/>
        <dbReference type="ChEBI" id="CHEBI:78346"/>
        <dbReference type="ChEBI" id="CHEBI:456216"/>
        <dbReference type="EC" id="2.7.1.15"/>
    </reaction>
</comment>
<evidence type="ECO:0000259" key="13">
    <source>
        <dbReference type="Pfam" id="PF00294"/>
    </source>
</evidence>
<keyword evidence="11 12" id="KW-0119">Carbohydrate metabolism</keyword>
<comment type="activity regulation">
    <text evidence="12">Activated by a monovalent cation that binds near, but not in, the active site. The most likely occupant of the site in vivo is potassium. Ion binding induces a conformational change that may alter substrate affinity.</text>
</comment>
<dbReference type="PATRIC" id="fig|136160.3.peg.458"/>
<comment type="subcellular location">
    <subcellularLocation>
        <location evidence="12">Cytoplasm</location>
    </subcellularLocation>
</comment>
<dbReference type="SUPFAM" id="SSF53613">
    <property type="entry name" value="Ribokinase-like"/>
    <property type="match status" value="1"/>
</dbReference>
<dbReference type="PANTHER" id="PTHR10584">
    <property type="entry name" value="SUGAR KINASE"/>
    <property type="match status" value="1"/>
</dbReference>
<evidence type="ECO:0000256" key="3">
    <source>
        <dbReference type="ARBA" id="ARBA00016943"/>
    </source>
</evidence>
<feature type="binding site" evidence="12">
    <location>
        <position position="269"/>
    </location>
    <ligand>
        <name>K(+)</name>
        <dbReference type="ChEBI" id="CHEBI:29103"/>
    </ligand>
</feature>
<reference evidence="14" key="1">
    <citation type="submission" date="2015-08" db="EMBL/GenBank/DDBJ databases">
        <title>Complete DNA Sequence of Pseudomonas syringae pv. actinidiae, the Causal Agent of Kiwifruit Canker Disease.</title>
        <authorList>
            <person name="Rikkerink E.H.A."/>
            <person name="Fineran P.C."/>
        </authorList>
    </citation>
    <scope>NUCLEOTIDE SEQUENCE</scope>
    <source>
        <strain evidence="14">DSM 13666</strain>
    </source>
</reference>
<comment type="similarity">
    <text evidence="1">Belongs to the carbohydrate kinase pfkB family.</text>
</comment>
<comment type="caution">
    <text evidence="14">The sequence shown here is derived from an EMBL/GenBank/DDBJ whole genome shotgun (WGS) entry which is preliminary data.</text>
</comment>
<gene>
    <name evidence="12" type="primary">rbsK</name>
    <name evidence="14" type="ORF">AMD02_01330</name>
</gene>
<comment type="function">
    <text evidence="12">Catalyzes the phosphorylation of ribose at O-5 in a reaction requiring ATP and magnesium. The resulting D-ribose-5-phosphate can then be used either for sythesis of nucleotides, histidine, and tryptophan, or as a component of the pentose phosphate pathway.</text>
</comment>
<feature type="binding site" evidence="12">
    <location>
        <position position="141"/>
    </location>
    <ligand>
        <name>substrate</name>
    </ligand>
</feature>
<evidence type="ECO:0000256" key="5">
    <source>
        <dbReference type="ARBA" id="ARBA00022723"/>
    </source>
</evidence>
<dbReference type="Gene3D" id="3.40.1190.20">
    <property type="match status" value="1"/>
</dbReference>
<dbReference type="AlphaFoldDB" id="A0A0M0KFP5"/>
<dbReference type="RefSeq" id="WP_053430179.1">
    <property type="nucleotide sequence ID" value="NZ_CP040441.1"/>
</dbReference>
<dbReference type="CDD" id="cd01174">
    <property type="entry name" value="ribokinase"/>
    <property type="match status" value="1"/>
</dbReference>
<feature type="binding site" evidence="12">
    <location>
        <position position="236"/>
    </location>
    <ligand>
        <name>K(+)</name>
        <dbReference type="ChEBI" id="CHEBI:29103"/>
    </ligand>
</feature>
<keyword evidence="7 12" id="KW-0418">Kinase</keyword>
<evidence type="ECO:0000256" key="6">
    <source>
        <dbReference type="ARBA" id="ARBA00022741"/>
    </source>
</evidence>
<feature type="binding site" evidence="12">
    <location>
        <position position="185"/>
    </location>
    <ligand>
        <name>ATP</name>
        <dbReference type="ChEBI" id="CHEBI:30616"/>
    </ligand>
</feature>
<organism evidence="14">
    <name type="scientific">Halalkalibacterium halodurans</name>
    <name type="common">Bacillus halodurans</name>
    <dbReference type="NCBI Taxonomy" id="86665"/>
    <lineage>
        <taxon>Bacteria</taxon>
        <taxon>Bacillati</taxon>
        <taxon>Bacillota</taxon>
        <taxon>Bacilli</taxon>
        <taxon>Bacillales</taxon>
        <taxon>Bacillaceae</taxon>
        <taxon>Halalkalibacterium (ex Joshi et al. 2022)</taxon>
    </lineage>
</organism>
<evidence type="ECO:0000256" key="4">
    <source>
        <dbReference type="ARBA" id="ARBA00022679"/>
    </source>
</evidence>
<name>A0A0M0KFP5_ALKHA</name>
<evidence type="ECO:0000256" key="7">
    <source>
        <dbReference type="ARBA" id="ARBA00022777"/>
    </source>
</evidence>
<evidence type="ECO:0000256" key="9">
    <source>
        <dbReference type="ARBA" id="ARBA00022842"/>
    </source>
</evidence>
<feature type="binding site" evidence="12">
    <location>
        <position position="263"/>
    </location>
    <ligand>
        <name>ATP</name>
        <dbReference type="ChEBI" id="CHEBI:30616"/>
    </ligand>
</feature>
<comment type="similarity">
    <text evidence="12">Belongs to the carbohydrate kinase PfkB family. Ribokinase subfamily.</text>
</comment>
<feature type="binding site" evidence="12">
    <location>
        <begin position="13"/>
        <end position="15"/>
    </location>
    <ligand>
        <name>substrate</name>
    </ligand>
</feature>
<feature type="binding site" evidence="12">
    <location>
        <position position="240"/>
    </location>
    <ligand>
        <name>substrate</name>
    </ligand>
</feature>
<feature type="binding site" evidence="12">
    <location>
        <begin position="41"/>
        <end position="45"/>
    </location>
    <ligand>
        <name>substrate</name>
    </ligand>
</feature>
<keyword evidence="4 12" id="KW-0808">Transferase</keyword>
<dbReference type="GO" id="GO:0019303">
    <property type="term" value="P:D-ribose catabolic process"/>
    <property type="evidence" value="ECO:0007669"/>
    <property type="project" value="UniProtKB-UniRule"/>
</dbReference>
<protein>
    <recommendedName>
        <fullName evidence="3 12">Ribokinase</fullName>
        <shortName evidence="12">RK</shortName>
        <ecNumber evidence="2 12">2.7.1.15</ecNumber>
    </recommendedName>
</protein>
<comment type="subunit">
    <text evidence="12">Homodimer.</text>
</comment>
<dbReference type="UniPathway" id="UPA00916">
    <property type="reaction ID" value="UER00889"/>
</dbReference>
<dbReference type="PANTHER" id="PTHR10584:SF166">
    <property type="entry name" value="RIBOKINASE"/>
    <property type="match status" value="1"/>
</dbReference>
<comment type="pathway">
    <text evidence="12">Carbohydrate metabolism; D-ribose degradation; D-ribose 5-phosphate from beta-D-ribopyranose: step 2/2.</text>
</comment>
<evidence type="ECO:0000256" key="11">
    <source>
        <dbReference type="ARBA" id="ARBA00023277"/>
    </source>
</evidence>
<dbReference type="GO" id="GO:0004747">
    <property type="term" value="F:ribokinase activity"/>
    <property type="evidence" value="ECO:0007669"/>
    <property type="project" value="UniProtKB-UniRule"/>
</dbReference>
<evidence type="ECO:0000256" key="1">
    <source>
        <dbReference type="ARBA" id="ARBA00005380"/>
    </source>
</evidence>
<dbReference type="EMBL" id="LILD01000001">
    <property type="protein sequence ID" value="KOO37636.1"/>
    <property type="molecule type" value="Genomic_DNA"/>
</dbReference>
<evidence type="ECO:0000256" key="8">
    <source>
        <dbReference type="ARBA" id="ARBA00022840"/>
    </source>
</evidence>
<keyword evidence="10 12" id="KW-0630">Potassium</keyword>
<dbReference type="PRINTS" id="PR00990">
    <property type="entry name" value="RIBOKINASE"/>
</dbReference>
<comment type="cofactor">
    <cofactor evidence="12">
        <name>Mg(2+)</name>
        <dbReference type="ChEBI" id="CHEBI:18420"/>
    </cofactor>
    <text evidence="12">Requires a divalent cation, most likely magnesium in vivo, as an electrophilic catalyst to aid phosphoryl group transfer. It is the chelate of the metal and the nucleotide that is the actual substrate.</text>
</comment>
<evidence type="ECO:0000256" key="12">
    <source>
        <dbReference type="HAMAP-Rule" id="MF_01987"/>
    </source>
</evidence>
<feature type="binding site" evidence="12">
    <location>
        <position position="274"/>
    </location>
    <ligand>
        <name>K(+)</name>
        <dbReference type="ChEBI" id="CHEBI:29103"/>
    </ligand>
</feature>
<dbReference type="EC" id="2.7.1.15" evidence="2 12"/>
<feature type="binding site" evidence="12">
    <location>
        <position position="272"/>
    </location>
    <ligand>
        <name>K(+)</name>
        <dbReference type="ChEBI" id="CHEBI:29103"/>
    </ligand>
</feature>
<dbReference type="GO" id="GO:0005524">
    <property type="term" value="F:ATP binding"/>
    <property type="evidence" value="ECO:0007669"/>
    <property type="project" value="UniProtKB-UniRule"/>
</dbReference>
<dbReference type="InterPro" id="IPR029056">
    <property type="entry name" value="Ribokinase-like"/>
</dbReference>
<dbReference type="HAMAP" id="MF_01987">
    <property type="entry name" value="Ribokinase"/>
    <property type="match status" value="1"/>
</dbReference>
<feature type="binding site" evidence="12">
    <location>
        <position position="234"/>
    </location>
    <ligand>
        <name>K(+)</name>
        <dbReference type="ChEBI" id="CHEBI:29103"/>
    </ligand>
</feature>
<evidence type="ECO:0000313" key="14">
    <source>
        <dbReference type="EMBL" id="KOO37636.1"/>
    </source>
</evidence>
<keyword evidence="8 12" id="KW-0067">ATP-binding</keyword>
<dbReference type="InterPro" id="IPR011877">
    <property type="entry name" value="Ribokinase"/>
</dbReference>
<sequence>MKTPNITVVGSINMDMVTITDVVPVQGETVLGKDFRTVPGGKGANQAVAAARLGANVRMIGRVGDDPFGHVLTENLAKEGIITDSVKPVTDCTSGVATILLSDRDNRIIVTKGANEHVTPDYVAAFEQELAASDVVLLQLEIPLETVAYVLEFCAKHHVTTVLNPAPAQKLQDATWTDATYITPNENECLQLFGDEPDANLRQKLIMTKGADGVQFYENDEQVQVESFRVEPVDTTGAGDTFNGAFAVALGGGTVKEAVRFANAAAALSVQSFGAQGGMPTKAQVQSFLQQQGG</sequence>
<dbReference type="Pfam" id="PF00294">
    <property type="entry name" value="PfkB"/>
    <property type="match status" value="1"/>
</dbReference>
<dbReference type="GO" id="GO:0005829">
    <property type="term" value="C:cytosol"/>
    <property type="evidence" value="ECO:0007669"/>
    <property type="project" value="TreeGrafter"/>
</dbReference>
<dbReference type="NCBIfam" id="TIGR02152">
    <property type="entry name" value="D_ribokin_bact"/>
    <property type="match status" value="1"/>
</dbReference>
<keyword evidence="6 12" id="KW-0547">Nucleotide-binding</keyword>
<dbReference type="InterPro" id="IPR011611">
    <property type="entry name" value="PfkB_dom"/>
</dbReference>
<feature type="domain" description="Carbohydrate kinase PfkB" evidence="13">
    <location>
        <begin position="5"/>
        <end position="281"/>
    </location>
</feature>
<dbReference type="InterPro" id="IPR002139">
    <property type="entry name" value="Ribo/fructo_kinase"/>
</dbReference>
<dbReference type="GO" id="GO:0046872">
    <property type="term" value="F:metal ion binding"/>
    <property type="evidence" value="ECO:0007669"/>
    <property type="project" value="UniProtKB-KW"/>
</dbReference>